<dbReference type="AlphaFoldDB" id="A0ABD1V9E4"/>
<dbReference type="PANTHER" id="PTHR11926">
    <property type="entry name" value="GLUCOSYL/GLUCURONOSYL TRANSFERASES"/>
    <property type="match status" value="1"/>
</dbReference>
<keyword evidence="3 5" id="KW-0808">Transferase</keyword>
<organism evidence="7 8">
    <name type="scientific">Abeliophyllum distichum</name>
    <dbReference type="NCBI Taxonomy" id="126358"/>
    <lineage>
        <taxon>Eukaryota</taxon>
        <taxon>Viridiplantae</taxon>
        <taxon>Streptophyta</taxon>
        <taxon>Embryophyta</taxon>
        <taxon>Tracheophyta</taxon>
        <taxon>Spermatophyta</taxon>
        <taxon>Magnoliopsida</taxon>
        <taxon>eudicotyledons</taxon>
        <taxon>Gunneridae</taxon>
        <taxon>Pentapetalae</taxon>
        <taxon>asterids</taxon>
        <taxon>lamiids</taxon>
        <taxon>Lamiales</taxon>
        <taxon>Oleaceae</taxon>
        <taxon>Forsythieae</taxon>
        <taxon>Abeliophyllum</taxon>
    </lineage>
</organism>
<comment type="similarity">
    <text evidence="1 5">Belongs to the UDP-glycosyltransferase family.</text>
</comment>
<dbReference type="GO" id="GO:0102970">
    <property type="term" value="F:7-deoxyloganetic acid glucosyltransferase activity"/>
    <property type="evidence" value="ECO:0007669"/>
    <property type="project" value="UniProtKB-EC"/>
</dbReference>
<evidence type="ECO:0000313" key="8">
    <source>
        <dbReference type="Proteomes" id="UP001604336"/>
    </source>
</evidence>
<name>A0ABD1V9E4_9LAMI</name>
<comment type="catalytic activity">
    <reaction evidence="4">
        <text>7-deoxyloganetate + UDP-alpha-D-glucose = 7-deoxyloganate + UDP + H(+)</text>
        <dbReference type="Rhea" id="RHEA:39895"/>
        <dbReference type="ChEBI" id="CHEBI:15378"/>
        <dbReference type="ChEBI" id="CHEBI:58223"/>
        <dbReference type="ChEBI" id="CHEBI:58885"/>
        <dbReference type="ChEBI" id="CHEBI:76844"/>
        <dbReference type="ChEBI" id="CHEBI:76846"/>
        <dbReference type="EC" id="2.4.1.323"/>
    </reaction>
</comment>
<proteinExistence type="inferred from homology"/>
<reference evidence="8" key="1">
    <citation type="submission" date="2024-07" db="EMBL/GenBank/DDBJ databases">
        <title>Two chromosome-level genome assemblies of Korean endemic species Abeliophyllum distichum and Forsythia ovata (Oleaceae).</title>
        <authorList>
            <person name="Jang H."/>
        </authorList>
    </citation>
    <scope>NUCLEOTIDE SEQUENCE [LARGE SCALE GENOMIC DNA]</scope>
</reference>
<evidence type="ECO:0000256" key="4">
    <source>
        <dbReference type="ARBA" id="ARBA00051827"/>
    </source>
</evidence>
<evidence type="ECO:0000256" key="2">
    <source>
        <dbReference type="ARBA" id="ARBA00022676"/>
    </source>
</evidence>
<dbReference type="FunFam" id="3.40.50.2000:FF:000065">
    <property type="entry name" value="Glycosyltransferase"/>
    <property type="match status" value="1"/>
</dbReference>
<dbReference type="Pfam" id="PF00201">
    <property type="entry name" value="UDPGT"/>
    <property type="match status" value="1"/>
</dbReference>
<dbReference type="InterPro" id="IPR035595">
    <property type="entry name" value="UDP_glycos_trans_CS"/>
</dbReference>
<gene>
    <name evidence="7" type="ORF">Adt_07162</name>
</gene>
<dbReference type="GO" id="GO:0035251">
    <property type="term" value="F:UDP-glucosyltransferase activity"/>
    <property type="evidence" value="ECO:0007669"/>
    <property type="project" value="UniProtKB-ARBA"/>
</dbReference>
<dbReference type="CDD" id="cd03784">
    <property type="entry name" value="GT1_Gtf-like"/>
    <property type="match status" value="1"/>
</dbReference>
<keyword evidence="8" id="KW-1185">Reference proteome</keyword>
<comment type="caution">
    <text evidence="7">The sequence shown here is derived from an EMBL/GenBank/DDBJ whole genome shotgun (WGS) entry which is preliminary data.</text>
</comment>
<evidence type="ECO:0000256" key="6">
    <source>
        <dbReference type="RuleBase" id="RU362057"/>
    </source>
</evidence>
<evidence type="ECO:0000256" key="3">
    <source>
        <dbReference type="ARBA" id="ARBA00022679"/>
    </source>
</evidence>
<dbReference type="Gene3D" id="3.40.50.2000">
    <property type="entry name" value="Glycogen Phosphorylase B"/>
    <property type="match status" value="2"/>
</dbReference>
<dbReference type="Proteomes" id="UP001604336">
    <property type="component" value="Unassembled WGS sequence"/>
</dbReference>
<sequence length="493" mass="55698">MGNPENYFQFQQEDKKEHFTMDAPHVVVLPFPAQGHIKPMLMLAQLLCHGAGGFNITFVNTDHNHSRLLNLIDQTAFSRRFPTLQFMSIPDGLSPEHPRTGPSIVDLFFSTNSVSKPEFRNLIVSLSQEPTCIIADGTMSFAIDVADELGIPVITFRTYSATCTWIYFHLQKLIRNGEIPVVEGNGDMDKQISCIPGLENILRRRDLPSICKLEPDDPIMQFYITQTSKMTRASALILNTFQELETPIISHLQSIFPTVYTIGPLHTLIDSPSKNLSSLIQMDESCIKWLDSQHPKSVLYVSFGSVIVLSHDQLLEFWYGLVNSGKPFLWVIRPDLVVDNNEPNKIPDELKMATKERGCIVSWAPQEDILSHQAVGGFLTHSGWNSTLESITFGVPMICWPMITDQQVNSRCVSELWKVGFDMKDTCDRSTVEKFVRDVMEDRRQEIMESTVKNARLAHDSIHEGGSSYRNTKKLVQDIISIHLSKNASKGNE</sequence>
<keyword evidence="2 5" id="KW-0328">Glycosyltransferase</keyword>
<protein>
    <recommendedName>
        <fullName evidence="6">Glycosyltransferase</fullName>
        <ecNumber evidence="6">2.4.1.-</ecNumber>
    </recommendedName>
</protein>
<evidence type="ECO:0000256" key="1">
    <source>
        <dbReference type="ARBA" id="ARBA00009995"/>
    </source>
</evidence>
<dbReference type="SUPFAM" id="SSF53756">
    <property type="entry name" value="UDP-Glycosyltransferase/glycogen phosphorylase"/>
    <property type="match status" value="1"/>
</dbReference>
<dbReference type="PANTHER" id="PTHR11926:SF1392">
    <property type="entry name" value="GLYCOSYLTRANSFERASE"/>
    <property type="match status" value="1"/>
</dbReference>
<evidence type="ECO:0000313" key="7">
    <source>
        <dbReference type="EMBL" id="KAL2533811.1"/>
    </source>
</evidence>
<accession>A0ABD1V9E4</accession>
<dbReference type="EMBL" id="JBFOLK010000002">
    <property type="protein sequence ID" value="KAL2533811.1"/>
    <property type="molecule type" value="Genomic_DNA"/>
</dbReference>
<dbReference type="PROSITE" id="PS00375">
    <property type="entry name" value="UDPGT"/>
    <property type="match status" value="1"/>
</dbReference>
<dbReference type="InterPro" id="IPR002213">
    <property type="entry name" value="UDP_glucos_trans"/>
</dbReference>
<dbReference type="EC" id="2.4.1.-" evidence="6"/>
<evidence type="ECO:0000256" key="5">
    <source>
        <dbReference type="RuleBase" id="RU003718"/>
    </source>
</evidence>
<dbReference type="FunFam" id="3.40.50.2000:FF:000040">
    <property type="entry name" value="UDP-glycosyltransferase 76C1"/>
    <property type="match status" value="1"/>
</dbReference>